<feature type="transmembrane region" description="Helical" evidence="6">
    <location>
        <begin position="193"/>
        <end position="211"/>
    </location>
</feature>
<feature type="transmembrane region" description="Helical" evidence="6">
    <location>
        <begin position="305"/>
        <end position="327"/>
    </location>
</feature>
<comment type="subcellular location">
    <subcellularLocation>
        <location evidence="1">Membrane</location>
        <topology evidence="1">Multi-pass membrane protein</topology>
    </subcellularLocation>
</comment>
<dbReference type="PANTHER" id="PTHR23501:SF102">
    <property type="entry name" value="DRUG TRANSPORTER, PUTATIVE (AFU_ORTHOLOGUE AFUA_3G08530)-RELATED"/>
    <property type="match status" value="1"/>
</dbReference>
<feature type="transmembrane region" description="Helical" evidence="6">
    <location>
        <begin position="263"/>
        <end position="285"/>
    </location>
</feature>
<accession>A0A1B8GKH8</accession>
<reference evidence="9" key="2">
    <citation type="journal article" date="2018" name="Nat. Commun.">
        <title>Extreme sensitivity to ultraviolet light in the fungal pathogen causing white-nose syndrome of bats.</title>
        <authorList>
            <person name="Palmer J.M."/>
            <person name="Drees K.P."/>
            <person name="Foster J.T."/>
            <person name="Lindner D.L."/>
        </authorList>
    </citation>
    <scope>NUCLEOTIDE SEQUENCE [LARGE SCALE GENOMIC DNA]</scope>
    <source>
        <strain evidence="9">UAMH 10579</strain>
    </source>
</reference>
<dbReference type="GeneID" id="28839244"/>
<reference evidence="8 9" key="1">
    <citation type="submission" date="2016-03" db="EMBL/GenBank/DDBJ databases">
        <title>Comparative genomics of Pseudogymnoascus destructans, the fungus causing white-nose syndrome of bats.</title>
        <authorList>
            <person name="Palmer J.M."/>
            <person name="Drees K.P."/>
            <person name="Foster J.T."/>
            <person name="Lindner D.L."/>
        </authorList>
    </citation>
    <scope>NUCLEOTIDE SEQUENCE [LARGE SCALE GENOMIC DNA]</scope>
    <source>
        <strain evidence="8 9">UAMH 10579</strain>
    </source>
</reference>
<feature type="transmembrane region" description="Helical" evidence="6">
    <location>
        <begin position="437"/>
        <end position="455"/>
    </location>
</feature>
<dbReference type="PRINTS" id="PR01036">
    <property type="entry name" value="TCRTETB"/>
</dbReference>
<dbReference type="PROSITE" id="PS50850">
    <property type="entry name" value="MFS"/>
    <property type="match status" value="1"/>
</dbReference>
<dbReference type="Gene3D" id="1.20.1250.20">
    <property type="entry name" value="MFS general substrate transporter like domains"/>
    <property type="match status" value="2"/>
</dbReference>
<dbReference type="GO" id="GO:0005886">
    <property type="term" value="C:plasma membrane"/>
    <property type="evidence" value="ECO:0007669"/>
    <property type="project" value="TreeGrafter"/>
</dbReference>
<feature type="transmembrane region" description="Helical" evidence="6">
    <location>
        <begin position="368"/>
        <end position="385"/>
    </location>
</feature>
<feature type="transmembrane region" description="Helical" evidence="6">
    <location>
        <begin position="507"/>
        <end position="524"/>
    </location>
</feature>
<evidence type="ECO:0000256" key="4">
    <source>
        <dbReference type="ARBA" id="ARBA00022989"/>
    </source>
</evidence>
<evidence type="ECO:0000256" key="6">
    <source>
        <dbReference type="SAM" id="Phobius"/>
    </source>
</evidence>
<evidence type="ECO:0000256" key="3">
    <source>
        <dbReference type="ARBA" id="ARBA00022692"/>
    </source>
</evidence>
<dbReference type="EMBL" id="KV460229">
    <property type="protein sequence ID" value="OBT96266.1"/>
    <property type="molecule type" value="Genomic_DNA"/>
</dbReference>
<dbReference type="SUPFAM" id="SSF103473">
    <property type="entry name" value="MFS general substrate transporter"/>
    <property type="match status" value="1"/>
</dbReference>
<name>A0A1B8GKH8_9PEZI</name>
<evidence type="ECO:0000259" key="7">
    <source>
        <dbReference type="PROSITE" id="PS50850"/>
    </source>
</evidence>
<proteinExistence type="inferred from homology"/>
<keyword evidence="4 6" id="KW-1133">Transmembrane helix</keyword>
<feature type="transmembrane region" description="Helical" evidence="6">
    <location>
        <begin position="107"/>
        <end position="127"/>
    </location>
</feature>
<sequence>MTLGEEDKISHALISSQRGICYTEDEAPEIETTTKTTRFYISIAAIVVALFLVTLDLVILPASLPAIAQDLKATSSQAYWCGTGYIIAQAASQPIFGTISVISGRKLMLQISLLIFMVASIMCARAQSIEWLIGTRVMQGLGGGGITTLTIMVVTDLTSLQERSKWMSILSLSYAFGNVGLVLGAAITEFTTWRWVYYINIPVCVILLAVLQLSLHLQPKIENHHNGLLKFDWAGIAILGGSASTLLLGLLSGGVSHPWSSAAIIAPLVIGVIGLVCFAIVEYFAPMPMFPRELLKSRTFNATSLISFVGGYAVTSLAFFLIVYFHGAAGYGVIHSAVAVLPTIILVPAGGIIGGVIITKSGDYRGPLYFGCAAVTAGMSSLTVLSPLSSVGLQTGLQIPIGIGLGFIYIASNIAPQATLPSHLHAVSVNQITFTRVMGQAFGIAIGGAIFQNQFDNYVNNHVRDGSLSDGFRVRGKDAELAFTRIDQFPQQVSDVYSAIYCDSLRAVWFTGMALSAVALLCCFSTQKASLGRDLTANRRLPSSK</sequence>
<feature type="transmembrane region" description="Helical" evidence="6">
    <location>
        <begin position="333"/>
        <end position="356"/>
    </location>
</feature>
<keyword evidence="5 6" id="KW-0472">Membrane</keyword>
<evidence type="ECO:0000313" key="8">
    <source>
        <dbReference type="EMBL" id="OBT96266.1"/>
    </source>
</evidence>
<feature type="transmembrane region" description="Helical" evidence="6">
    <location>
        <begin position="397"/>
        <end position="416"/>
    </location>
</feature>
<comment type="similarity">
    <text evidence="2">Belongs to the major facilitator superfamily. TCR/Tet family.</text>
</comment>
<keyword evidence="9" id="KW-1185">Reference proteome</keyword>
<evidence type="ECO:0000256" key="5">
    <source>
        <dbReference type="ARBA" id="ARBA00023136"/>
    </source>
</evidence>
<feature type="transmembrane region" description="Helical" evidence="6">
    <location>
        <begin position="133"/>
        <end position="154"/>
    </location>
</feature>
<feature type="transmembrane region" description="Helical" evidence="6">
    <location>
        <begin position="39"/>
        <end position="62"/>
    </location>
</feature>
<dbReference type="AlphaFoldDB" id="A0A1B8GKH8"/>
<dbReference type="InterPro" id="IPR020846">
    <property type="entry name" value="MFS_dom"/>
</dbReference>
<keyword evidence="3 6" id="KW-0812">Transmembrane</keyword>
<protein>
    <recommendedName>
        <fullName evidence="7">Major facilitator superfamily (MFS) profile domain-containing protein</fullName>
    </recommendedName>
</protein>
<dbReference type="InterPro" id="IPR011701">
    <property type="entry name" value="MFS"/>
</dbReference>
<dbReference type="PANTHER" id="PTHR23501">
    <property type="entry name" value="MAJOR FACILITATOR SUPERFAMILY"/>
    <property type="match status" value="1"/>
</dbReference>
<organism evidence="8 9">
    <name type="scientific">Pseudogymnoascus verrucosus</name>
    <dbReference type="NCBI Taxonomy" id="342668"/>
    <lineage>
        <taxon>Eukaryota</taxon>
        <taxon>Fungi</taxon>
        <taxon>Dikarya</taxon>
        <taxon>Ascomycota</taxon>
        <taxon>Pezizomycotina</taxon>
        <taxon>Leotiomycetes</taxon>
        <taxon>Thelebolales</taxon>
        <taxon>Thelebolaceae</taxon>
        <taxon>Pseudogymnoascus</taxon>
    </lineage>
</organism>
<evidence type="ECO:0000313" key="9">
    <source>
        <dbReference type="Proteomes" id="UP000091956"/>
    </source>
</evidence>
<evidence type="ECO:0000256" key="1">
    <source>
        <dbReference type="ARBA" id="ARBA00004141"/>
    </source>
</evidence>
<feature type="transmembrane region" description="Helical" evidence="6">
    <location>
        <begin position="231"/>
        <end position="251"/>
    </location>
</feature>
<dbReference type="InterPro" id="IPR036259">
    <property type="entry name" value="MFS_trans_sf"/>
</dbReference>
<evidence type="ECO:0000256" key="2">
    <source>
        <dbReference type="ARBA" id="ARBA00007520"/>
    </source>
</evidence>
<dbReference type="GO" id="GO:0022857">
    <property type="term" value="F:transmembrane transporter activity"/>
    <property type="evidence" value="ECO:0007669"/>
    <property type="project" value="InterPro"/>
</dbReference>
<dbReference type="Proteomes" id="UP000091956">
    <property type="component" value="Unassembled WGS sequence"/>
</dbReference>
<dbReference type="RefSeq" id="XP_018129999.1">
    <property type="nucleotide sequence ID" value="XM_018275316.2"/>
</dbReference>
<dbReference type="Pfam" id="PF07690">
    <property type="entry name" value="MFS_1"/>
    <property type="match status" value="1"/>
</dbReference>
<feature type="domain" description="Major facilitator superfamily (MFS) profile" evidence="7">
    <location>
        <begin position="42"/>
        <end position="531"/>
    </location>
</feature>
<feature type="transmembrane region" description="Helical" evidence="6">
    <location>
        <begin position="166"/>
        <end position="187"/>
    </location>
</feature>
<gene>
    <name evidence="8" type="ORF">VE01_05858</name>
</gene>